<protein>
    <submittedName>
        <fullName evidence="2">Protoporphyrinogen IX oxidase, menaquinone-dependent (Flavodoxin domain)</fullName>
    </submittedName>
</protein>
<dbReference type="SUPFAM" id="SSF52218">
    <property type="entry name" value="Flavoproteins"/>
    <property type="match status" value="1"/>
</dbReference>
<dbReference type="GO" id="GO:0010181">
    <property type="term" value="F:FMN binding"/>
    <property type="evidence" value="ECO:0007669"/>
    <property type="project" value="InterPro"/>
</dbReference>
<dbReference type="InterPro" id="IPR052200">
    <property type="entry name" value="Protoporphyrinogen_IX_DH"/>
</dbReference>
<accession>A0A1K1MN26</accession>
<dbReference type="InterPro" id="IPR026816">
    <property type="entry name" value="Flavodoxin_dom"/>
</dbReference>
<dbReference type="EMBL" id="FPIP01000002">
    <property type="protein sequence ID" value="SFW24489.1"/>
    <property type="molecule type" value="Genomic_DNA"/>
</dbReference>
<gene>
    <name evidence="2" type="ORF">SAMN02910280_1354</name>
</gene>
<dbReference type="PANTHER" id="PTHR38030:SF2">
    <property type="entry name" value="PROTOPORPHYRINOGEN IX DEHYDROGENASE [QUINONE]"/>
    <property type="match status" value="1"/>
</dbReference>
<dbReference type="GO" id="GO:0006783">
    <property type="term" value="P:heme biosynthetic process"/>
    <property type="evidence" value="ECO:0007669"/>
    <property type="project" value="TreeGrafter"/>
</dbReference>
<dbReference type="GO" id="GO:0009055">
    <property type="term" value="F:electron transfer activity"/>
    <property type="evidence" value="ECO:0007669"/>
    <property type="project" value="InterPro"/>
</dbReference>
<evidence type="ECO:0000313" key="3">
    <source>
        <dbReference type="Proteomes" id="UP000183461"/>
    </source>
</evidence>
<dbReference type="PROSITE" id="PS00201">
    <property type="entry name" value="FLAVODOXIN"/>
    <property type="match status" value="1"/>
</dbReference>
<dbReference type="GO" id="GO:0070819">
    <property type="term" value="F:menaquinone-dependent protoporphyrinogen oxidase activity"/>
    <property type="evidence" value="ECO:0007669"/>
    <property type="project" value="TreeGrafter"/>
</dbReference>
<dbReference type="AlphaFoldDB" id="A0A1K1MN26"/>
<evidence type="ECO:0000259" key="1">
    <source>
        <dbReference type="Pfam" id="PF12724"/>
    </source>
</evidence>
<organism evidence="2 3">
    <name type="scientific">Ruminococcus flavefaciens</name>
    <dbReference type="NCBI Taxonomy" id="1265"/>
    <lineage>
        <taxon>Bacteria</taxon>
        <taxon>Bacillati</taxon>
        <taxon>Bacillota</taxon>
        <taxon>Clostridia</taxon>
        <taxon>Eubacteriales</taxon>
        <taxon>Oscillospiraceae</taxon>
        <taxon>Ruminococcus</taxon>
    </lineage>
</organism>
<dbReference type="Proteomes" id="UP000183461">
    <property type="component" value="Unassembled WGS sequence"/>
</dbReference>
<proteinExistence type="predicted"/>
<dbReference type="RefSeq" id="WP_072299699.1">
    <property type="nucleotide sequence ID" value="NZ_FPIP01000002.1"/>
</dbReference>
<dbReference type="Pfam" id="PF12724">
    <property type="entry name" value="Flavodoxin_5"/>
    <property type="match status" value="1"/>
</dbReference>
<reference evidence="3" key="1">
    <citation type="submission" date="2016-11" db="EMBL/GenBank/DDBJ databases">
        <authorList>
            <person name="Varghese N."/>
            <person name="Submissions S."/>
        </authorList>
    </citation>
    <scope>NUCLEOTIDE SEQUENCE [LARGE SCALE GENOMIC DNA]</scope>
    <source>
        <strain evidence="3">YL228</strain>
    </source>
</reference>
<evidence type="ECO:0000313" key="2">
    <source>
        <dbReference type="EMBL" id="SFW24489.1"/>
    </source>
</evidence>
<feature type="domain" description="Flavodoxin" evidence="1">
    <location>
        <begin position="4"/>
        <end position="144"/>
    </location>
</feature>
<dbReference type="Gene3D" id="3.40.50.360">
    <property type="match status" value="1"/>
</dbReference>
<name>A0A1K1MN26_RUMFL</name>
<dbReference type="InterPro" id="IPR029039">
    <property type="entry name" value="Flavoprotein-like_sf"/>
</dbReference>
<sequence>MRTIIVYSSQTGFTKKYAEWLAEKLGAETMTIKDARKKDDNYFAAYDAIIYGGWVAVEKIHKADWFTSRIEKWHSKKLAMFCVGASPTKYSGVDNLLKKSLTDEQKKYAKVFYCEGGLDYDKMPLGSKMLMKTFAAMLNGKKDKTPDDIAMAEHVSKSGDYTDKKYIEPIAAYITQ</sequence>
<dbReference type="InterPro" id="IPR001226">
    <property type="entry name" value="Flavodoxin_CS"/>
</dbReference>
<dbReference type="PANTHER" id="PTHR38030">
    <property type="entry name" value="PROTOPORPHYRINOGEN IX DEHYDROGENASE [MENAQUINONE]"/>
    <property type="match status" value="1"/>
</dbReference>